<evidence type="ECO:0000256" key="5">
    <source>
        <dbReference type="ARBA" id="ARBA00023180"/>
    </source>
</evidence>
<keyword evidence="7" id="KW-1185">Reference proteome</keyword>
<dbReference type="GO" id="GO:0016020">
    <property type="term" value="C:membrane"/>
    <property type="evidence" value="ECO:0007669"/>
    <property type="project" value="UniProtKB-SubCell"/>
</dbReference>
<evidence type="ECO:0000256" key="4">
    <source>
        <dbReference type="ARBA" id="ARBA00023136"/>
    </source>
</evidence>
<keyword evidence="3 6" id="KW-0808">Transferase</keyword>
<dbReference type="OrthoDB" id="1932133at2759"/>
<dbReference type="InterPro" id="IPR044174">
    <property type="entry name" value="BC10-like"/>
</dbReference>
<dbReference type="EMBL" id="QPKB01000011">
    <property type="protein sequence ID" value="RWR94964.1"/>
    <property type="molecule type" value="Genomic_DNA"/>
</dbReference>
<dbReference type="PANTHER" id="PTHR31042">
    <property type="entry name" value="CORE-2/I-BRANCHING BETA-1,6-N-ACETYLGLUCOSAMINYLTRANSFERASE FAMILY PROTEIN-RELATED"/>
    <property type="match status" value="1"/>
</dbReference>
<proteinExistence type="predicted"/>
<keyword evidence="5" id="KW-0325">Glycoprotein</keyword>
<keyword evidence="4" id="KW-0472">Membrane</keyword>
<dbReference type="InterPro" id="IPR003406">
    <property type="entry name" value="Glyco_trans_14"/>
</dbReference>
<keyword evidence="2" id="KW-0328">Glycosyltransferase</keyword>
<dbReference type="Proteomes" id="UP000283530">
    <property type="component" value="Unassembled WGS sequence"/>
</dbReference>
<reference evidence="6 7" key="1">
    <citation type="journal article" date="2019" name="Nat. Plants">
        <title>Stout camphor tree genome fills gaps in understanding of flowering plant genome evolution.</title>
        <authorList>
            <person name="Chaw S.M."/>
            <person name="Liu Y.C."/>
            <person name="Wu Y.W."/>
            <person name="Wang H.Y."/>
            <person name="Lin C.I."/>
            <person name="Wu C.S."/>
            <person name="Ke H.M."/>
            <person name="Chang L.Y."/>
            <person name="Hsu C.Y."/>
            <person name="Yang H.T."/>
            <person name="Sudianto E."/>
            <person name="Hsu M.H."/>
            <person name="Wu K.P."/>
            <person name="Wang L.N."/>
            <person name="Leebens-Mack J.H."/>
            <person name="Tsai I.J."/>
        </authorList>
    </citation>
    <scope>NUCLEOTIDE SEQUENCE [LARGE SCALE GENOMIC DNA]</scope>
    <source>
        <strain evidence="7">cv. Chaw 1501</strain>
        <tissue evidence="6">Young leaves</tissue>
    </source>
</reference>
<evidence type="ECO:0000256" key="2">
    <source>
        <dbReference type="ARBA" id="ARBA00022676"/>
    </source>
</evidence>
<sequence length="178" mass="20951">MYEDMMNRLKNTGIEQLAKHKLLPMKVAGFYNISIHFSREQRTHLFKGLFIAGEHTYCASPTHISAARRLLAIALLDDPANAFFALLYHTLFASDLSRFGHYPKYRSFIKILNDEPSLWERYVARGDDVMLLEVPFSEFRVGSQSFVQTWWHVLLVIRDWRLWRKFCLPCQKAESCYL</sequence>
<dbReference type="GO" id="GO:0016757">
    <property type="term" value="F:glycosyltransferase activity"/>
    <property type="evidence" value="ECO:0007669"/>
    <property type="project" value="UniProtKB-KW"/>
</dbReference>
<name>A0A3S3NV06_9MAGN</name>
<dbReference type="AlphaFoldDB" id="A0A3S3NV06"/>
<accession>A0A3S3NV06</accession>
<evidence type="ECO:0000256" key="3">
    <source>
        <dbReference type="ARBA" id="ARBA00022679"/>
    </source>
</evidence>
<organism evidence="6 7">
    <name type="scientific">Cinnamomum micranthum f. kanehirae</name>
    <dbReference type="NCBI Taxonomy" id="337451"/>
    <lineage>
        <taxon>Eukaryota</taxon>
        <taxon>Viridiplantae</taxon>
        <taxon>Streptophyta</taxon>
        <taxon>Embryophyta</taxon>
        <taxon>Tracheophyta</taxon>
        <taxon>Spermatophyta</taxon>
        <taxon>Magnoliopsida</taxon>
        <taxon>Magnoliidae</taxon>
        <taxon>Laurales</taxon>
        <taxon>Lauraceae</taxon>
        <taxon>Cinnamomum</taxon>
    </lineage>
</organism>
<dbReference type="PANTHER" id="PTHR31042:SF140">
    <property type="entry name" value="CORE-2_I-BRANCHING BETA-1,6-N-ACETYLGLUCOSAMINYLTRANSFERASE FAMILY PROTEIN"/>
    <property type="match status" value="1"/>
</dbReference>
<protein>
    <submittedName>
        <fullName evidence="6">Glycosyl transferase</fullName>
    </submittedName>
</protein>
<evidence type="ECO:0000313" key="6">
    <source>
        <dbReference type="EMBL" id="RWR94964.1"/>
    </source>
</evidence>
<evidence type="ECO:0000313" key="7">
    <source>
        <dbReference type="Proteomes" id="UP000283530"/>
    </source>
</evidence>
<dbReference type="Pfam" id="PF02485">
    <property type="entry name" value="Branch"/>
    <property type="match status" value="1"/>
</dbReference>
<gene>
    <name evidence="6" type="ORF">CKAN_02428300</name>
</gene>
<comment type="caution">
    <text evidence="6">The sequence shown here is derived from an EMBL/GenBank/DDBJ whole genome shotgun (WGS) entry which is preliminary data.</text>
</comment>
<comment type="subcellular location">
    <subcellularLocation>
        <location evidence="1">Membrane</location>
        <topology evidence="1">Single-pass type II membrane protein</topology>
    </subcellularLocation>
</comment>
<evidence type="ECO:0000256" key="1">
    <source>
        <dbReference type="ARBA" id="ARBA00004606"/>
    </source>
</evidence>